<sequence length="144" mass="15241">PPDLHLRLGHLSLGLRLGRPDPVSPGLVGSPSLPRAPPPLAPLPLVGSLESSALPPPWLLPPSAPAWAAIMAAAWVSSGSSCSRSLLSPPRLLPLSDLPWTLLSPPWLLPPSSPPWTFPSSARASSYTYFLLPSYIHFLSPLCP</sequence>
<dbReference type="Proteomes" id="UP001529510">
    <property type="component" value="Unassembled WGS sequence"/>
</dbReference>
<proteinExistence type="predicted"/>
<accession>A0ABD0QK74</accession>
<reference evidence="1 2" key="1">
    <citation type="submission" date="2024-05" db="EMBL/GenBank/DDBJ databases">
        <title>Genome sequencing and assembly of Indian major carp, Cirrhinus mrigala (Hamilton, 1822).</title>
        <authorList>
            <person name="Mohindra V."/>
            <person name="Chowdhury L.M."/>
            <person name="Lal K."/>
            <person name="Jena J.K."/>
        </authorList>
    </citation>
    <scope>NUCLEOTIDE SEQUENCE [LARGE SCALE GENOMIC DNA]</scope>
    <source>
        <strain evidence="1">CM1030</strain>
        <tissue evidence="1">Blood</tissue>
    </source>
</reference>
<dbReference type="AlphaFoldDB" id="A0ABD0QK74"/>
<protein>
    <submittedName>
        <fullName evidence="1">Uncharacterized protein</fullName>
    </submittedName>
</protein>
<gene>
    <name evidence="1" type="ORF">M9458_018307</name>
</gene>
<organism evidence="1 2">
    <name type="scientific">Cirrhinus mrigala</name>
    <name type="common">Mrigala</name>
    <dbReference type="NCBI Taxonomy" id="683832"/>
    <lineage>
        <taxon>Eukaryota</taxon>
        <taxon>Metazoa</taxon>
        <taxon>Chordata</taxon>
        <taxon>Craniata</taxon>
        <taxon>Vertebrata</taxon>
        <taxon>Euteleostomi</taxon>
        <taxon>Actinopterygii</taxon>
        <taxon>Neopterygii</taxon>
        <taxon>Teleostei</taxon>
        <taxon>Ostariophysi</taxon>
        <taxon>Cypriniformes</taxon>
        <taxon>Cyprinidae</taxon>
        <taxon>Labeoninae</taxon>
        <taxon>Labeonini</taxon>
        <taxon>Cirrhinus</taxon>
    </lineage>
</organism>
<feature type="non-terminal residue" evidence="1">
    <location>
        <position position="1"/>
    </location>
</feature>
<comment type="caution">
    <text evidence="1">The sequence shown here is derived from an EMBL/GenBank/DDBJ whole genome shotgun (WGS) entry which is preliminary data.</text>
</comment>
<evidence type="ECO:0000313" key="2">
    <source>
        <dbReference type="Proteomes" id="UP001529510"/>
    </source>
</evidence>
<keyword evidence="2" id="KW-1185">Reference proteome</keyword>
<evidence type="ECO:0000313" key="1">
    <source>
        <dbReference type="EMBL" id="KAL0186637.1"/>
    </source>
</evidence>
<name>A0ABD0QK74_CIRMR</name>
<feature type="non-terminal residue" evidence="1">
    <location>
        <position position="144"/>
    </location>
</feature>
<dbReference type="EMBL" id="JAMKFB020000008">
    <property type="protein sequence ID" value="KAL0186637.1"/>
    <property type="molecule type" value="Genomic_DNA"/>
</dbReference>